<accession>A0A2A7U1V4</accession>
<dbReference type="GO" id="GO:0052621">
    <property type="term" value="F:diguanylate cyclase activity"/>
    <property type="evidence" value="ECO:0007669"/>
    <property type="project" value="UniProtKB-EC"/>
</dbReference>
<dbReference type="CDD" id="cd01949">
    <property type="entry name" value="GGDEF"/>
    <property type="match status" value="1"/>
</dbReference>
<comment type="catalytic activity">
    <reaction evidence="3">
        <text>2 GTP = 3',3'-c-di-GMP + 2 diphosphate</text>
        <dbReference type="Rhea" id="RHEA:24898"/>
        <dbReference type="ChEBI" id="CHEBI:33019"/>
        <dbReference type="ChEBI" id="CHEBI:37565"/>
        <dbReference type="ChEBI" id="CHEBI:58805"/>
        <dbReference type="EC" id="2.7.7.65"/>
    </reaction>
</comment>
<feature type="compositionally biased region" description="Basic and acidic residues" evidence="4">
    <location>
        <begin position="322"/>
        <end position="331"/>
    </location>
</feature>
<evidence type="ECO:0000256" key="5">
    <source>
        <dbReference type="SAM" id="Phobius"/>
    </source>
</evidence>
<evidence type="ECO:0000259" key="6">
    <source>
        <dbReference type="PROSITE" id="PS50887"/>
    </source>
</evidence>
<dbReference type="Pfam" id="PF00990">
    <property type="entry name" value="GGDEF"/>
    <property type="match status" value="1"/>
</dbReference>
<evidence type="ECO:0000256" key="2">
    <source>
        <dbReference type="ARBA" id="ARBA00012528"/>
    </source>
</evidence>
<dbReference type="InterPro" id="IPR029787">
    <property type="entry name" value="Nucleotide_cyclase"/>
</dbReference>
<dbReference type="InterPro" id="IPR043128">
    <property type="entry name" value="Rev_trsase/Diguanyl_cyclase"/>
</dbReference>
<name>A0A2A7U1V4_EDWTA</name>
<dbReference type="NCBIfam" id="TIGR00254">
    <property type="entry name" value="GGDEF"/>
    <property type="match status" value="1"/>
</dbReference>
<dbReference type="STRING" id="636.AAW15_05355"/>
<dbReference type="PANTHER" id="PTHR45138">
    <property type="entry name" value="REGULATORY COMPONENTS OF SENSORY TRANSDUCTION SYSTEM"/>
    <property type="match status" value="1"/>
</dbReference>
<dbReference type="OrthoDB" id="9812260at2"/>
<dbReference type="SUPFAM" id="SSF55073">
    <property type="entry name" value="Nucleotide cyclase"/>
    <property type="match status" value="1"/>
</dbReference>
<feature type="region of interest" description="Disordered" evidence="4">
    <location>
        <begin position="307"/>
        <end position="331"/>
    </location>
</feature>
<dbReference type="Gene3D" id="3.30.70.270">
    <property type="match status" value="1"/>
</dbReference>
<feature type="transmembrane region" description="Helical" evidence="5">
    <location>
        <begin position="131"/>
        <end position="148"/>
    </location>
</feature>
<dbReference type="RefSeq" id="WP_005288021.1">
    <property type="nucleotide sequence ID" value="NZ_AP028090.1"/>
</dbReference>
<dbReference type="EC" id="2.7.7.65" evidence="2"/>
<organism evidence="7 8">
    <name type="scientific">Edwardsiella tarda</name>
    <dbReference type="NCBI Taxonomy" id="636"/>
    <lineage>
        <taxon>Bacteria</taxon>
        <taxon>Pseudomonadati</taxon>
        <taxon>Pseudomonadota</taxon>
        <taxon>Gammaproteobacteria</taxon>
        <taxon>Enterobacterales</taxon>
        <taxon>Hafniaceae</taxon>
        <taxon>Edwardsiella</taxon>
    </lineage>
</organism>
<dbReference type="EMBL" id="PDDV01000013">
    <property type="protein sequence ID" value="PEH72213.1"/>
    <property type="molecule type" value="Genomic_DNA"/>
</dbReference>
<dbReference type="PROSITE" id="PS50887">
    <property type="entry name" value="GGDEF"/>
    <property type="match status" value="1"/>
</dbReference>
<sequence>MMDLFGDDRHRSMALYGDPAQPRRRFTRRRAWFLMLLGILMVAIAGLHLAYLPHYALQRFNGFAFALELVDYLTVLLMLVAVQYSALDRPAYLCLTFGLSLWLLSGLLNLLDEIVVQPVLLGDLEDVLHSLGMLIGAWGGGYTLRYLARVRARLRYLAMFDDLTALPNRRHFYSYLMSRPQPRQIGLLIIDLDHFKRVNDEFGHTVGDRVLFQFGRLLRAEFTHHAFPARIGGEEFALVLEQSDCASVTASAQRLLQRASMIRIAEERMLSVSIGVGISTPDEMLESFIHRVDDALYQAKGAGRGTYRWSPDGTPHAARYTPHLDEEKPRQ</sequence>
<dbReference type="GO" id="GO:0043709">
    <property type="term" value="P:cell adhesion involved in single-species biofilm formation"/>
    <property type="evidence" value="ECO:0007669"/>
    <property type="project" value="TreeGrafter"/>
</dbReference>
<comment type="pathway">
    <text evidence="1">Purine metabolism; 3',5'-cyclic di-GMP biosynthesis.</text>
</comment>
<dbReference type="PANTHER" id="PTHR45138:SF9">
    <property type="entry name" value="DIGUANYLATE CYCLASE DGCM-RELATED"/>
    <property type="match status" value="1"/>
</dbReference>
<reference evidence="8" key="1">
    <citation type="submission" date="2017-09" db="EMBL/GenBank/DDBJ databases">
        <title>FDA dAtabase for Regulatory Grade micrObial Sequences (FDA-ARGOS): Supporting development and validation of Infectious Disease Dx tests.</title>
        <authorList>
            <person name="Goldberg B."/>
            <person name="Campos J."/>
            <person name="Tallon L."/>
            <person name="Sadzewicz L."/>
            <person name="Ott S."/>
            <person name="Zhao X."/>
            <person name="Nagaraj S."/>
            <person name="Vavikolanu K."/>
            <person name="Aluvathingal J."/>
            <person name="Nadendla S."/>
            <person name="Geyer C."/>
            <person name="Sichtig H."/>
        </authorList>
    </citation>
    <scope>NUCLEOTIDE SEQUENCE [LARGE SCALE GENOMIC DNA]</scope>
    <source>
        <strain evidence="8">FDAARGOS_370</strain>
    </source>
</reference>
<evidence type="ECO:0000256" key="4">
    <source>
        <dbReference type="SAM" id="MobiDB-lite"/>
    </source>
</evidence>
<feature type="transmembrane region" description="Helical" evidence="5">
    <location>
        <begin position="31"/>
        <end position="51"/>
    </location>
</feature>
<evidence type="ECO:0000313" key="7">
    <source>
        <dbReference type="EMBL" id="PEH72213.1"/>
    </source>
</evidence>
<proteinExistence type="predicted"/>
<gene>
    <name evidence="7" type="ORF">CRM76_09915</name>
</gene>
<keyword evidence="5" id="KW-0472">Membrane</keyword>
<dbReference type="Proteomes" id="UP000219788">
    <property type="component" value="Unassembled WGS sequence"/>
</dbReference>
<evidence type="ECO:0000313" key="8">
    <source>
        <dbReference type="Proteomes" id="UP000219788"/>
    </source>
</evidence>
<feature type="transmembrane region" description="Helical" evidence="5">
    <location>
        <begin position="63"/>
        <end position="84"/>
    </location>
</feature>
<keyword evidence="5" id="KW-0812">Transmembrane</keyword>
<keyword evidence="5" id="KW-1133">Transmembrane helix</keyword>
<dbReference type="AlphaFoldDB" id="A0A2A7U1V4"/>
<evidence type="ECO:0000256" key="3">
    <source>
        <dbReference type="ARBA" id="ARBA00034247"/>
    </source>
</evidence>
<comment type="caution">
    <text evidence="7">The sequence shown here is derived from an EMBL/GenBank/DDBJ whole genome shotgun (WGS) entry which is preliminary data.</text>
</comment>
<feature type="domain" description="GGDEF" evidence="6">
    <location>
        <begin position="183"/>
        <end position="312"/>
    </location>
</feature>
<dbReference type="SMART" id="SM00267">
    <property type="entry name" value="GGDEF"/>
    <property type="match status" value="1"/>
</dbReference>
<dbReference type="GO" id="GO:1902201">
    <property type="term" value="P:negative regulation of bacterial-type flagellum-dependent cell motility"/>
    <property type="evidence" value="ECO:0007669"/>
    <property type="project" value="TreeGrafter"/>
</dbReference>
<dbReference type="InterPro" id="IPR000160">
    <property type="entry name" value="GGDEF_dom"/>
</dbReference>
<protein>
    <recommendedName>
        <fullName evidence="2">diguanylate cyclase</fullName>
        <ecNumber evidence="2">2.7.7.65</ecNumber>
    </recommendedName>
</protein>
<dbReference type="GO" id="GO:0005886">
    <property type="term" value="C:plasma membrane"/>
    <property type="evidence" value="ECO:0007669"/>
    <property type="project" value="TreeGrafter"/>
</dbReference>
<dbReference type="InterPro" id="IPR050469">
    <property type="entry name" value="Diguanylate_Cyclase"/>
</dbReference>
<evidence type="ECO:0000256" key="1">
    <source>
        <dbReference type="ARBA" id="ARBA00004665"/>
    </source>
</evidence>
<feature type="transmembrane region" description="Helical" evidence="5">
    <location>
        <begin position="91"/>
        <end position="111"/>
    </location>
</feature>